<evidence type="ECO:0000256" key="1">
    <source>
        <dbReference type="SAM" id="MobiDB-lite"/>
    </source>
</evidence>
<organism evidence="2">
    <name type="scientific">freshwater metagenome</name>
    <dbReference type="NCBI Taxonomy" id="449393"/>
    <lineage>
        <taxon>unclassified sequences</taxon>
        <taxon>metagenomes</taxon>
        <taxon>ecological metagenomes</taxon>
    </lineage>
</organism>
<feature type="region of interest" description="Disordered" evidence="1">
    <location>
        <begin position="23"/>
        <end position="46"/>
    </location>
</feature>
<accession>A0A6J6WZW5</accession>
<dbReference type="InterPro" id="IPR005590">
    <property type="entry name" value="DUF333"/>
</dbReference>
<sequence length="93" mass="9698">MKKSVLIFGLAITSVALFGCGSDSSPVTTRPEDTQAPSTEPAMGGSQIANPASEYCISQGGTLDIVDESTGQVGYCNLADGTRVEEWEYFNAG</sequence>
<dbReference type="Pfam" id="PF03891">
    <property type="entry name" value="DUF333"/>
    <property type="match status" value="1"/>
</dbReference>
<evidence type="ECO:0000313" key="2">
    <source>
        <dbReference type="EMBL" id="CAB4790701.1"/>
    </source>
</evidence>
<proteinExistence type="predicted"/>
<protein>
    <submittedName>
        <fullName evidence="2">Unannotated protein</fullName>
    </submittedName>
</protein>
<dbReference type="AlphaFoldDB" id="A0A6J6WZW5"/>
<dbReference type="PANTHER" id="PTHR38008">
    <property type="entry name" value="HEMOLYSIN-RELATED"/>
    <property type="match status" value="1"/>
</dbReference>
<dbReference type="PANTHER" id="PTHR38008:SF2">
    <property type="entry name" value="HEMOLYSIN"/>
    <property type="match status" value="1"/>
</dbReference>
<dbReference type="EMBL" id="CAEZZV010000253">
    <property type="protein sequence ID" value="CAB4790701.1"/>
    <property type="molecule type" value="Genomic_DNA"/>
</dbReference>
<name>A0A6J6WZW5_9ZZZZ</name>
<dbReference type="PROSITE" id="PS51257">
    <property type="entry name" value="PROKAR_LIPOPROTEIN"/>
    <property type="match status" value="1"/>
</dbReference>
<gene>
    <name evidence="2" type="ORF">UFOPK2921_01450</name>
</gene>
<reference evidence="2" key="1">
    <citation type="submission" date="2020-05" db="EMBL/GenBank/DDBJ databases">
        <authorList>
            <person name="Chiriac C."/>
            <person name="Salcher M."/>
            <person name="Ghai R."/>
            <person name="Kavagutti S V."/>
        </authorList>
    </citation>
    <scope>NUCLEOTIDE SEQUENCE</scope>
</reference>